<dbReference type="InterPro" id="IPR036034">
    <property type="entry name" value="PDZ_sf"/>
</dbReference>
<evidence type="ECO:0000313" key="4">
    <source>
        <dbReference type="Proteomes" id="UP001527882"/>
    </source>
</evidence>
<reference evidence="3 4" key="1">
    <citation type="submission" date="2022-12" db="EMBL/GenBank/DDBJ databases">
        <title>Draft genome sequence of Paenibacillus sp. dW9.</title>
        <authorList>
            <person name="Choi E.-W."/>
            <person name="Kim D.-U."/>
        </authorList>
    </citation>
    <scope>NUCLEOTIDE SEQUENCE [LARGE SCALE GENOMIC DNA]</scope>
    <source>
        <strain evidence="4">dW9</strain>
    </source>
</reference>
<gene>
    <name evidence="3" type="ORF">O9H85_21320</name>
</gene>
<proteinExistence type="predicted"/>
<dbReference type="InterPro" id="IPR041489">
    <property type="entry name" value="PDZ_6"/>
</dbReference>
<evidence type="ECO:0000259" key="2">
    <source>
        <dbReference type="Pfam" id="PF17820"/>
    </source>
</evidence>
<feature type="transmembrane region" description="Helical" evidence="1">
    <location>
        <begin position="84"/>
        <end position="100"/>
    </location>
</feature>
<protein>
    <submittedName>
        <fullName evidence="3">PDZ domain-containing protein</fullName>
    </submittedName>
</protein>
<keyword evidence="1" id="KW-0472">Membrane</keyword>
<feature type="transmembrane region" description="Helical" evidence="1">
    <location>
        <begin position="133"/>
        <end position="161"/>
    </location>
</feature>
<feature type="domain" description="PDZ" evidence="2">
    <location>
        <begin position="315"/>
        <end position="357"/>
    </location>
</feature>
<keyword evidence="4" id="KW-1185">Reference proteome</keyword>
<feature type="transmembrane region" description="Helical" evidence="1">
    <location>
        <begin position="107"/>
        <end position="127"/>
    </location>
</feature>
<keyword evidence="1" id="KW-0812">Transmembrane</keyword>
<accession>A0ABT4QE14</accession>
<feature type="transmembrane region" description="Helical" evidence="1">
    <location>
        <begin position="57"/>
        <end position="78"/>
    </location>
</feature>
<evidence type="ECO:0000313" key="3">
    <source>
        <dbReference type="EMBL" id="MCZ8514915.1"/>
    </source>
</evidence>
<evidence type="ECO:0000256" key="1">
    <source>
        <dbReference type="SAM" id="Phobius"/>
    </source>
</evidence>
<keyword evidence="1" id="KW-1133">Transmembrane helix</keyword>
<dbReference type="RefSeq" id="WP_269883442.1">
    <property type="nucleotide sequence ID" value="NZ_JAQAGZ010000014.1"/>
</dbReference>
<feature type="transmembrane region" description="Helical" evidence="1">
    <location>
        <begin position="220"/>
        <end position="241"/>
    </location>
</feature>
<organism evidence="3 4">
    <name type="scientific">Paenibacillus gyeongsangnamensis</name>
    <dbReference type="NCBI Taxonomy" id="3388067"/>
    <lineage>
        <taxon>Bacteria</taxon>
        <taxon>Bacillati</taxon>
        <taxon>Bacillota</taxon>
        <taxon>Bacilli</taxon>
        <taxon>Bacillales</taxon>
        <taxon>Paenibacillaceae</taxon>
        <taxon>Paenibacillus</taxon>
    </lineage>
</organism>
<sequence>MTLMTELASRGLQALLQQLLHPFYYVGVLFIVLQYRRQIAFERKLFSTKLHSLLSETWRTVLWGWVGGLLASAMMAAVGATVEPEAVILLWLISLVLILIKVRFLCWAYAVGILGVLQVVLSAFPVLQAPQASWLIAPLMGVSVPSMLALVAVLHLVEAVYVRTQGHRFGTPMFFESKRGKIVGGYQLQGFWPIVLFLIVPMQGGSSVPLPWMPLLGGDVWAGGWTIIGFPVMIGFAEMTLSRLPKAKVRLSSSLLALYSLVLLAFAALAACWPFFTLPAALLSILLHEAAVWYSRWDEEHRNPIFVHSERGLKILGVLPGSPAEELGLVVGETVHKVNGMPVRTKRELHQAMQTNPAFCRLEILNLEGESKFVKRGMFSGEHHQLGIILAPDQDVLYYAEERQAHIFAYLSRRLVGLLSKRENTRSM</sequence>
<dbReference type="Gene3D" id="2.30.42.10">
    <property type="match status" value="1"/>
</dbReference>
<dbReference type="SUPFAM" id="SSF50156">
    <property type="entry name" value="PDZ domain-like"/>
    <property type="match status" value="1"/>
</dbReference>
<comment type="caution">
    <text evidence="3">The sequence shown here is derived from an EMBL/GenBank/DDBJ whole genome shotgun (WGS) entry which is preliminary data.</text>
</comment>
<dbReference type="EMBL" id="JAQAGZ010000014">
    <property type="protein sequence ID" value="MCZ8514915.1"/>
    <property type="molecule type" value="Genomic_DNA"/>
</dbReference>
<feature type="transmembrane region" description="Helical" evidence="1">
    <location>
        <begin position="253"/>
        <end position="276"/>
    </location>
</feature>
<feature type="transmembrane region" description="Helical" evidence="1">
    <location>
        <begin position="20"/>
        <end position="36"/>
    </location>
</feature>
<name>A0ABT4QE14_9BACL</name>
<dbReference type="Proteomes" id="UP001527882">
    <property type="component" value="Unassembled WGS sequence"/>
</dbReference>
<feature type="transmembrane region" description="Helical" evidence="1">
    <location>
        <begin position="182"/>
        <end position="200"/>
    </location>
</feature>
<dbReference type="Pfam" id="PF17820">
    <property type="entry name" value="PDZ_6"/>
    <property type="match status" value="1"/>
</dbReference>